<evidence type="ECO:0000313" key="1">
    <source>
        <dbReference type="EMBL" id="KAA6335263.1"/>
    </source>
</evidence>
<sequence length="70" mass="7524">MVTGLMSHIKFFSPDSVNGSACNPVIKSAVHPNQLHYLPLGQSEKAENIKRSSSGILTLKRIGILYGTAV</sequence>
<name>A0A5J4RQ88_9EUKA</name>
<organism evidence="1 2">
    <name type="scientific">Streblomastix strix</name>
    <dbReference type="NCBI Taxonomy" id="222440"/>
    <lineage>
        <taxon>Eukaryota</taxon>
        <taxon>Metamonada</taxon>
        <taxon>Preaxostyla</taxon>
        <taxon>Oxymonadida</taxon>
        <taxon>Streblomastigidae</taxon>
        <taxon>Streblomastix</taxon>
    </lineage>
</organism>
<reference evidence="1 2" key="1">
    <citation type="submission" date="2019-03" db="EMBL/GenBank/DDBJ databases">
        <title>Single cell metagenomics reveals metabolic interactions within the superorganism composed of flagellate Streblomastix strix and complex community of Bacteroidetes bacteria on its surface.</title>
        <authorList>
            <person name="Treitli S.C."/>
            <person name="Kolisko M."/>
            <person name="Husnik F."/>
            <person name="Keeling P."/>
            <person name="Hampl V."/>
        </authorList>
    </citation>
    <scope>NUCLEOTIDE SEQUENCE [LARGE SCALE GENOMIC DNA]</scope>
    <source>
        <strain evidence="1">ST1C</strain>
    </source>
</reference>
<dbReference type="Proteomes" id="UP000324800">
    <property type="component" value="Unassembled WGS sequence"/>
</dbReference>
<evidence type="ECO:0000313" key="2">
    <source>
        <dbReference type="Proteomes" id="UP000324800"/>
    </source>
</evidence>
<dbReference type="AlphaFoldDB" id="A0A5J4RQ88"/>
<gene>
    <name evidence="1" type="ORF">EZS28_052985</name>
</gene>
<dbReference type="EMBL" id="SNRW01041822">
    <property type="protein sequence ID" value="KAA6335263.1"/>
    <property type="molecule type" value="Genomic_DNA"/>
</dbReference>
<proteinExistence type="predicted"/>
<comment type="caution">
    <text evidence="1">The sequence shown here is derived from an EMBL/GenBank/DDBJ whole genome shotgun (WGS) entry which is preliminary data.</text>
</comment>
<accession>A0A5J4RQ88</accession>
<protein>
    <submittedName>
        <fullName evidence="1">Uncharacterized protein</fullName>
    </submittedName>
</protein>